<sequence>MSKDEEAPLPSYRPVKPIPFELIQHSGIFLEEKLYTQALDLLVNILATATETPTPVFAPLPQHLAVAATFLVHPSTTTRAKTAEETEAPNASLRLLRLTNTLAGPVSANFGRAFSFTHFESSRRGRRRHEHDSDDEMKPLNLDLGQSASVWSRAEDFWHAVGWAFNCSVLHPERWKRWCTWLEFMCEVMEDDWEERKRLHSASTKKEEEGEKSSKDGPKILQDSLIVRYIDEGSAGYGKNRRIMRAIFADGSTSSVNEFREVFHKELKELKQPKGATENTKKREVEVNINEEMYGDYLNNDNDDGGSSQDETDPKTTKGSKRPTRQTKRPRRGTRSKPDPSANEDTQTAAHLHGGVDQLGSLPSLALRQRLLHLLSTVSQHLPASFINLEELYHLFVENIRHLPLPIFQALVSPSVLPKFLPAAKTTLCECLLFRMRESGAPVTDEEYLNQAKLEQCFLPYAASTASIVDNAKVSVALESLLILLADNNLLKVTPELQDAVEEGIKARAGKTQVETRRSQNSRKLESIEWSWLIESGERLRFLVYEILPMASANLA</sequence>
<proteinExistence type="predicted"/>
<comment type="caution">
    <text evidence="1">The sequence shown here is derived from an EMBL/GenBank/DDBJ whole genome shotgun (WGS) entry which is preliminary data.</text>
</comment>
<name>A0ACC3AXT8_9EURO</name>
<reference evidence="1 2" key="1">
    <citation type="journal article" date="2023" name="ACS Omega">
        <title>Identification of the Neoaspergillic Acid Biosynthesis Gene Cluster by Establishing an In Vitro CRISPR-Ribonucleoprotein Genetic System in Aspergillus melleus.</title>
        <authorList>
            <person name="Yuan B."/>
            <person name="Grau M.F."/>
            <person name="Murata R.M."/>
            <person name="Torok T."/>
            <person name="Venkateswaran K."/>
            <person name="Stajich J.E."/>
            <person name="Wang C.C.C."/>
        </authorList>
    </citation>
    <scope>NUCLEOTIDE SEQUENCE [LARGE SCALE GENOMIC DNA]</scope>
    <source>
        <strain evidence="1 2">IMV 1140</strain>
    </source>
</reference>
<organism evidence="1 2">
    <name type="scientific">Aspergillus melleus</name>
    <dbReference type="NCBI Taxonomy" id="138277"/>
    <lineage>
        <taxon>Eukaryota</taxon>
        <taxon>Fungi</taxon>
        <taxon>Dikarya</taxon>
        <taxon>Ascomycota</taxon>
        <taxon>Pezizomycotina</taxon>
        <taxon>Eurotiomycetes</taxon>
        <taxon>Eurotiomycetidae</taxon>
        <taxon>Eurotiales</taxon>
        <taxon>Aspergillaceae</taxon>
        <taxon>Aspergillus</taxon>
        <taxon>Aspergillus subgen. Circumdati</taxon>
    </lineage>
</organism>
<evidence type="ECO:0000313" key="1">
    <source>
        <dbReference type="EMBL" id="KAK1142574.1"/>
    </source>
</evidence>
<gene>
    <name evidence="1" type="ORF">N8T08_007550</name>
</gene>
<dbReference type="EMBL" id="JAOPJF010000049">
    <property type="protein sequence ID" value="KAK1142574.1"/>
    <property type="molecule type" value="Genomic_DNA"/>
</dbReference>
<accession>A0ACC3AXT8</accession>
<keyword evidence="2" id="KW-1185">Reference proteome</keyword>
<evidence type="ECO:0000313" key="2">
    <source>
        <dbReference type="Proteomes" id="UP001177260"/>
    </source>
</evidence>
<dbReference type="Proteomes" id="UP001177260">
    <property type="component" value="Unassembled WGS sequence"/>
</dbReference>
<protein>
    <submittedName>
        <fullName evidence="1">Uncharacterized protein</fullName>
    </submittedName>
</protein>